<evidence type="ECO:0000313" key="2">
    <source>
        <dbReference type="Proteomes" id="UP000308600"/>
    </source>
</evidence>
<name>A0ACD3B9G8_9AGAR</name>
<protein>
    <submittedName>
        <fullName evidence="1">Uncharacterized protein</fullName>
    </submittedName>
</protein>
<evidence type="ECO:0000313" key="1">
    <source>
        <dbReference type="EMBL" id="TFK74344.1"/>
    </source>
</evidence>
<organism evidence="1 2">
    <name type="scientific">Pluteus cervinus</name>
    <dbReference type="NCBI Taxonomy" id="181527"/>
    <lineage>
        <taxon>Eukaryota</taxon>
        <taxon>Fungi</taxon>
        <taxon>Dikarya</taxon>
        <taxon>Basidiomycota</taxon>
        <taxon>Agaricomycotina</taxon>
        <taxon>Agaricomycetes</taxon>
        <taxon>Agaricomycetidae</taxon>
        <taxon>Agaricales</taxon>
        <taxon>Pluteineae</taxon>
        <taxon>Pluteaceae</taxon>
        <taxon>Pluteus</taxon>
    </lineage>
</organism>
<accession>A0ACD3B9G8</accession>
<proteinExistence type="predicted"/>
<reference evidence="1 2" key="1">
    <citation type="journal article" date="2019" name="Nat. Ecol. Evol.">
        <title>Megaphylogeny resolves global patterns of mushroom evolution.</title>
        <authorList>
            <person name="Varga T."/>
            <person name="Krizsan K."/>
            <person name="Foldi C."/>
            <person name="Dima B."/>
            <person name="Sanchez-Garcia M."/>
            <person name="Sanchez-Ramirez S."/>
            <person name="Szollosi G.J."/>
            <person name="Szarkandi J.G."/>
            <person name="Papp V."/>
            <person name="Albert L."/>
            <person name="Andreopoulos W."/>
            <person name="Angelini C."/>
            <person name="Antonin V."/>
            <person name="Barry K.W."/>
            <person name="Bougher N.L."/>
            <person name="Buchanan P."/>
            <person name="Buyck B."/>
            <person name="Bense V."/>
            <person name="Catcheside P."/>
            <person name="Chovatia M."/>
            <person name="Cooper J."/>
            <person name="Damon W."/>
            <person name="Desjardin D."/>
            <person name="Finy P."/>
            <person name="Geml J."/>
            <person name="Haridas S."/>
            <person name="Hughes K."/>
            <person name="Justo A."/>
            <person name="Karasinski D."/>
            <person name="Kautmanova I."/>
            <person name="Kiss B."/>
            <person name="Kocsube S."/>
            <person name="Kotiranta H."/>
            <person name="LaButti K.M."/>
            <person name="Lechner B.E."/>
            <person name="Liimatainen K."/>
            <person name="Lipzen A."/>
            <person name="Lukacs Z."/>
            <person name="Mihaltcheva S."/>
            <person name="Morgado L.N."/>
            <person name="Niskanen T."/>
            <person name="Noordeloos M.E."/>
            <person name="Ohm R.A."/>
            <person name="Ortiz-Santana B."/>
            <person name="Ovrebo C."/>
            <person name="Racz N."/>
            <person name="Riley R."/>
            <person name="Savchenko A."/>
            <person name="Shiryaev A."/>
            <person name="Soop K."/>
            <person name="Spirin V."/>
            <person name="Szebenyi C."/>
            <person name="Tomsovsky M."/>
            <person name="Tulloss R.E."/>
            <person name="Uehling J."/>
            <person name="Grigoriev I.V."/>
            <person name="Vagvolgyi C."/>
            <person name="Papp T."/>
            <person name="Martin F.M."/>
            <person name="Miettinen O."/>
            <person name="Hibbett D.S."/>
            <person name="Nagy L.G."/>
        </authorList>
    </citation>
    <scope>NUCLEOTIDE SEQUENCE [LARGE SCALE GENOMIC DNA]</scope>
    <source>
        <strain evidence="1 2">NL-1719</strain>
    </source>
</reference>
<gene>
    <name evidence="1" type="ORF">BDN72DRAFT_813280</name>
</gene>
<sequence>MITEEAREVIRKGLLNKNEIYWRDHQPWLQTCGYQLRPRYQPDWVPSWQGSEYPMHRPPEDGYRLVRAAVNDATRVADGKRVLLKRVKREDHPEEVGITQLWSTEVLSGDPQNHCVPLLEILHPPNHADHVILVLPFLQKYNVPRFDTFGEIVDCVEQLFKGLQFIHHQRVAHRDISQANVMMEGDKLCPGGWHHRDRRRAPDGRTWAKFFTRTQCPPKYYFIDFGLSCQYDPSEENPLEPGVMGGDKTVPEFKTSATLFNPFHTDIYTMGNLIREHFIEGSHKPHIKGHYGMEFLQPLINDMVQDDPKKRPTIDEVVVRFEEIRKGLGSWKLRSRPQPKKEFIFKAIPHICGHWIRRVGYVVRRIPPIPLERIL</sequence>
<dbReference type="Proteomes" id="UP000308600">
    <property type="component" value="Unassembled WGS sequence"/>
</dbReference>
<keyword evidence="2" id="KW-1185">Reference proteome</keyword>
<dbReference type="EMBL" id="ML208269">
    <property type="protein sequence ID" value="TFK74344.1"/>
    <property type="molecule type" value="Genomic_DNA"/>
</dbReference>